<feature type="transmembrane region" description="Helical" evidence="1">
    <location>
        <begin position="21"/>
        <end position="43"/>
    </location>
</feature>
<gene>
    <name evidence="2" type="ORF">SCD90_06355</name>
</gene>
<keyword evidence="1" id="KW-0472">Membrane</keyword>
<dbReference type="Proteomes" id="UP001274321">
    <property type="component" value="Unassembled WGS sequence"/>
</dbReference>
<dbReference type="InterPro" id="IPR018723">
    <property type="entry name" value="DUF2254_membrane"/>
</dbReference>
<evidence type="ECO:0000313" key="3">
    <source>
        <dbReference type="Proteomes" id="UP001274321"/>
    </source>
</evidence>
<name>A0ABU4RLG2_9HYPH</name>
<dbReference type="Pfam" id="PF10011">
    <property type="entry name" value="DUF2254"/>
    <property type="match status" value="1"/>
</dbReference>
<feature type="transmembrane region" description="Helical" evidence="1">
    <location>
        <begin position="63"/>
        <end position="88"/>
    </location>
</feature>
<keyword evidence="1" id="KW-1133">Transmembrane helix</keyword>
<protein>
    <submittedName>
        <fullName evidence="2">DUF2254 domain-containing protein</fullName>
    </submittedName>
</protein>
<accession>A0ABU4RLG2</accession>
<evidence type="ECO:0000256" key="1">
    <source>
        <dbReference type="SAM" id="Phobius"/>
    </source>
</evidence>
<dbReference type="RefSeq" id="WP_319843783.1">
    <property type="nucleotide sequence ID" value="NZ_JAXAFJ010000002.1"/>
</dbReference>
<proteinExistence type="predicted"/>
<feature type="transmembrane region" description="Helical" evidence="1">
    <location>
        <begin position="140"/>
        <end position="160"/>
    </location>
</feature>
<keyword evidence="3" id="KW-1185">Reference proteome</keyword>
<comment type="caution">
    <text evidence="2">The sequence shown here is derived from an EMBL/GenBank/DDBJ whole genome shotgun (WGS) entry which is preliminary data.</text>
</comment>
<feature type="transmembrane region" description="Helical" evidence="1">
    <location>
        <begin position="109"/>
        <end position="128"/>
    </location>
</feature>
<sequence length="426" mass="46061">MYARSRAWLEELGDQFWLRPALVVTLCILLAVVAVQVTSVPGLDEEIAQAWGYSGGAEGARALLGAIASSSIGVAGTVFSITIAALSLASGQMGPRLLRNFVRDARNQLALGIFIGTFAYSLVVLRTVRTVEEQPFVPHLAVSGAILLAILCTATLVWFVHHIAASINVENVISSVHDDLNHAVTARTLDEAEPEADEMPGGVPVRIGGNRYLLAVDADGLANWAEKHGVVVSLTVRPGDYVPKGISVARVHPPQDDAEQALQNALTFGARPVALQDIEFYIRQLTEIAVRALSPGTNDPFTAASVVERLGDTLCQIAGRHLPTGMVRRGDTVSLLQRVSDYQGICDAMFDIIRQNASGSAFVLIRLLEVLTMVCEVEDEPARRQCIREHAELALEEGLRSLQDRDARADLEERWAMFNQQIGASA</sequence>
<dbReference type="EMBL" id="JAXAFJ010000002">
    <property type="protein sequence ID" value="MDX6805679.1"/>
    <property type="molecule type" value="Genomic_DNA"/>
</dbReference>
<organism evidence="2 3">
    <name type="scientific">Terrihabitans rhizophilus</name>
    <dbReference type="NCBI Taxonomy" id="3092662"/>
    <lineage>
        <taxon>Bacteria</taxon>
        <taxon>Pseudomonadati</taxon>
        <taxon>Pseudomonadota</taxon>
        <taxon>Alphaproteobacteria</taxon>
        <taxon>Hyphomicrobiales</taxon>
        <taxon>Terrihabitans</taxon>
    </lineage>
</organism>
<keyword evidence="1" id="KW-0812">Transmembrane</keyword>
<reference evidence="2 3" key="1">
    <citation type="submission" date="2023-11" db="EMBL/GenBank/DDBJ databases">
        <authorList>
            <person name="Bao R."/>
        </authorList>
    </citation>
    <scope>NUCLEOTIDE SEQUENCE [LARGE SCALE GENOMIC DNA]</scope>
    <source>
        <strain evidence="2 3">PJ23</strain>
    </source>
</reference>
<evidence type="ECO:0000313" key="2">
    <source>
        <dbReference type="EMBL" id="MDX6805679.1"/>
    </source>
</evidence>